<gene>
    <name evidence="2" type="ORF">RRG08_020255</name>
</gene>
<reference evidence="2" key="1">
    <citation type="journal article" date="2023" name="G3 (Bethesda)">
        <title>A reference genome for the long-term kleptoplast-retaining sea slug Elysia crispata morphotype clarki.</title>
        <authorList>
            <person name="Eastman K.E."/>
            <person name="Pendleton A.L."/>
            <person name="Shaikh M.A."/>
            <person name="Suttiyut T."/>
            <person name="Ogas R."/>
            <person name="Tomko P."/>
            <person name="Gavelis G."/>
            <person name="Widhalm J.R."/>
            <person name="Wisecaver J.H."/>
        </authorList>
    </citation>
    <scope>NUCLEOTIDE SEQUENCE</scope>
    <source>
        <strain evidence="2">ECLA1</strain>
    </source>
</reference>
<dbReference type="EMBL" id="JAWDGP010000676">
    <property type="protein sequence ID" value="KAK3798442.1"/>
    <property type="molecule type" value="Genomic_DNA"/>
</dbReference>
<comment type="caution">
    <text evidence="2">The sequence shown here is derived from an EMBL/GenBank/DDBJ whole genome shotgun (WGS) entry which is preliminary data.</text>
</comment>
<evidence type="ECO:0000313" key="2">
    <source>
        <dbReference type="EMBL" id="KAK3798442.1"/>
    </source>
</evidence>
<organism evidence="2 3">
    <name type="scientific">Elysia crispata</name>
    <name type="common">lettuce slug</name>
    <dbReference type="NCBI Taxonomy" id="231223"/>
    <lineage>
        <taxon>Eukaryota</taxon>
        <taxon>Metazoa</taxon>
        <taxon>Spiralia</taxon>
        <taxon>Lophotrochozoa</taxon>
        <taxon>Mollusca</taxon>
        <taxon>Gastropoda</taxon>
        <taxon>Heterobranchia</taxon>
        <taxon>Euthyneura</taxon>
        <taxon>Panpulmonata</taxon>
        <taxon>Sacoglossa</taxon>
        <taxon>Placobranchoidea</taxon>
        <taxon>Plakobranchidae</taxon>
        <taxon>Elysia</taxon>
    </lineage>
</organism>
<sequence length="88" mass="9668">MSTGNKKLIKVSPAITPGSKKLSWDLGPGAIIPATQDPTKERRTEGWANPCTQKQPIYERSISLRENLLFASAVNKQSDLQDYLPLTG</sequence>
<evidence type="ECO:0000313" key="3">
    <source>
        <dbReference type="Proteomes" id="UP001283361"/>
    </source>
</evidence>
<protein>
    <submittedName>
        <fullName evidence="2">Uncharacterized protein</fullName>
    </submittedName>
</protein>
<accession>A0AAE1B2K8</accession>
<proteinExistence type="predicted"/>
<evidence type="ECO:0000256" key="1">
    <source>
        <dbReference type="SAM" id="MobiDB-lite"/>
    </source>
</evidence>
<keyword evidence="3" id="KW-1185">Reference proteome</keyword>
<dbReference type="AlphaFoldDB" id="A0AAE1B2K8"/>
<name>A0AAE1B2K8_9GAST</name>
<dbReference type="Proteomes" id="UP001283361">
    <property type="component" value="Unassembled WGS sequence"/>
</dbReference>
<feature type="region of interest" description="Disordered" evidence="1">
    <location>
        <begin position="26"/>
        <end position="48"/>
    </location>
</feature>